<dbReference type="Proteomes" id="UP000201360">
    <property type="component" value="Segment"/>
</dbReference>
<dbReference type="InterPro" id="IPR035343">
    <property type="entry name" value="Gp68"/>
</dbReference>
<evidence type="ECO:0000256" key="1">
    <source>
        <dbReference type="SAM" id="MobiDB-lite"/>
    </source>
</evidence>
<dbReference type="KEGG" id="vg:18506305"/>
<evidence type="ECO:0000313" key="3">
    <source>
        <dbReference type="EMBL" id="AHJ86433.1"/>
    </source>
</evidence>
<evidence type="ECO:0000259" key="2">
    <source>
        <dbReference type="Pfam" id="PF17469"/>
    </source>
</evidence>
<dbReference type="EMBL" id="KJ192196">
    <property type="protein sequence ID" value="AHJ86433.1"/>
    <property type="molecule type" value="Genomic_DNA"/>
</dbReference>
<feature type="compositionally biased region" description="Basic and acidic residues" evidence="1">
    <location>
        <begin position="68"/>
        <end position="80"/>
    </location>
</feature>
<protein>
    <recommendedName>
        <fullName evidence="2">Gp68-like predicted RNA polymerase component domain-containing protein</fullName>
    </recommendedName>
</protein>
<accession>W8EAM4</accession>
<reference evidence="3 4" key="1">
    <citation type="journal article" date="2014" name="Genome Announc.">
        <title>Complete genome sequences of nine mycobacteriophages.</title>
        <authorList>
            <person name="Franceschelli J.J."/>
            <person name="Suarez C.A."/>
            <person name="Teran L."/>
            <person name="Raya R.R."/>
            <person name="Morbidoni H.R."/>
        </authorList>
    </citation>
    <scope>NUCLEOTIDE SEQUENCE [LARGE SCALE GENOMIC DNA]</scope>
</reference>
<organism evidence="3 4">
    <name type="scientific">Mycobacterium phage 40AC</name>
    <dbReference type="NCBI Taxonomy" id="1458717"/>
    <lineage>
        <taxon>Viruses</taxon>
        <taxon>Duplodnaviria</taxon>
        <taxon>Heunggongvirae</taxon>
        <taxon>Uroviricota</taxon>
        <taxon>Caudoviricetes</taxon>
        <taxon>Santafevirus</taxon>
        <taxon>Santafevirus sf40AC</taxon>
    </lineage>
</organism>
<sequence length="80" mass="8885">MKKDWDPNHPLLRSPLAPHETAAVLRMHRAGHKGAKIMSILKLRGTALMKQMEKALADETSAAAQGRKIHDAKIDPKLIK</sequence>
<keyword evidence="4" id="KW-1185">Reference proteome</keyword>
<gene>
    <name evidence="3" type="ORF">40AC_70</name>
</gene>
<name>W8EAM4_9CAUD</name>
<dbReference type="RefSeq" id="YP_009009903.1">
    <property type="nucleotide sequence ID" value="NC_023607.1"/>
</dbReference>
<proteinExistence type="predicted"/>
<dbReference type="OrthoDB" id="14908at10239"/>
<feature type="domain" description="Gp68-like predicted RNA polymerase component" evidence="2">
    <location>
        <begin position="5"/>
        <end position="77"/>
    </location>
</feature>
<evidence type="ECO:0000313" key="4">
    <source>
        <dbReference type="Proteomes" id="UP000201360"/>
    </source>
</evidence>
<feature type="region of interest" description="Disordered" evidence="1">
    <location>
        <begin position="60"/>
        <end position="80"/>
    </location>
</feature>
<dbReference type="Pfam" id="PF17469">
    <property type="entry name" value="GP68"/>
    <property type="match status" value="1"/>
</dbReference>